<feature type="region of interest" description="Disordered" evidence="1">
    <location>
        <begin position="120"/>
        <end position="226"/>
    </location>
</feature>
<protein>
    <recommendedName>
        <fullName evidence="6">Gram-positive cocci surface proteins LPxTG domain-containing protein</fullName>
    </recommendedName>
</protein>
<accession>A0AA41QCB9</accession>
<evidence type="ECO:0000313" key="4">
    <source>
        <dbReference type="EMBL" id="MCF4119544.1"/>
    </source>
</evidence>
<dbReference type="AlphaFoldDB" id="A0AA41QCB9"/>
<feature type="compositionally biased region" description="Gly residues" evidence="1">
    <location>
        <begin position="209"/>
        <end position="225"/>
    </location>
</feature>
<dbReference type="EMBL" id="JAKGSG010000005">
    <property type="protein sequence ID" value="MCF4119544.1"/>
    <property type="molecule type" value="Genomic_DNA"/>
</dbReference>
<feature type="compositionally biased region" description="Pro residues" evidence="1">
    <location>
        <begin position="135"/>
        <end position="156"/>
    </location>
</feature>
<dbReference type="Proteomes" id="UP001165405">
    <property type="component" value="Unassembled WGS sequence"/>
</dbReference>
<feature type="compositionally biased region" description="Pro residues" evidence="1">
    <location>
        <begin position="167"/>
        <end position="181"/>
    </location>
</feature>
<feature type="compositionally biased region" description="Low complexity" evidence="1">
    <location>
        <begin position="121"/>
        <end position="134"/>
    </location>
</feature>
<evidence type="ECO:0000256" key="3">
    <source>
        <dbReference type="SAM" id="SignalP"/>
    </source>
</evidence>
<name>A0AA41QCB9_9MICO</name>
<evidence type="ECO:0000256" key="1">
    <source>
        <dbReference type="SAM" id="MobiDB-lite"/>
    </source>
</evidence>
<comment type="caution">
    <text evidence="4">The sequence shown here is derived from an EMBL/GenBank/DDBJ whole genome shotgun (WGS) entry which is preliminary data.</text>
</comment>
<evidence type="ECO:0000256" key="2">
    <source>
        <dbReference type="SAM" id="Phobius"/>
    </source>
</evidence>
<evidence type="ECO:0000313" key="5">
    <source>
        <dbReference type="Proteomes" id="UP001165405"/>
    </source>
</evidence>
<sequence>MKTPAAPLLRAVLVGVLIVAAGTVTAQPAAAGRLIEVTAEGVTFDSDAENATVEYWITDPKGNGLGYYSRSLSRHDTDGGYAAFTEAASAYPGAYCVAAVRVERAGDWAAWSNGIKGYKCAQSAPSPTPTTESPSPTPPPSAAAPPPAPTSPPPAAPTTQPANTSPTPTPSPSPSPTPTPSPEVSLSPLPPVPEPEAQDPLVAGRAEADGGGPLVDDIGGSGPTGLGWLAALAGGLLAAAGGGLVLLNRRPR</sequence>
<keyword evidence="3" id="KW-0732">Signal</keyword>
<keyword evidence="2" id="KW-0812">Transmembrane</keyword>
<reference evidence="4" key="1">
    <citation type="submission" date="2022-01" db="EMBL/GenBank/DDBJ databases">
        <title>Antribacter sp. nov., isolated from Guizhou of China.</title>
        <authorList>
            <person name="Chengliang C."/>
            <person name="Ya Z."/>
        </authorList>
    </citation>
    <scope>NUCLEOTIDE SEQUENCE</scope>
    <source>
        <strain evidence="4">KLBMP 9083</strain>
    </source>
</reference>
<keyword evidence="2" id="KW-0472">Membrane</keyword>
<feature type="signal peptide" evidence="3">
    <location>
        <begin position="1"/>
        <end position="26"/>
    </location>
</feature>
<keyword evidence="2" id="KW-1133">Transmembrane helix</keyword>
<proteinExistence type="predicted"/>
<dbReference type="RefSeq" id="WP_236087237.1">
    <property type="nucleotide sequence ID" value="NZ_JAKGSG010000005.1"/>
</dbReference>
<organism evidence="4 5">
    <name type="scientific">Antribacter soli</name>
    <dbReference type="NCBI Taxonomy" id="2910976"/>
    <lineage>
        <taxon>Bacteria</taxon>
        <taxon>Bacillati</taxon>
        <taxon>Actinomycetota</taxon>
        <taxon>Actinomycetes</taxon>
        <taxon>Micrococcales</taxon>
        <taxon>Promicromonosporaceae</taxon>
        <taxon>Antribacter</taxon>
    </lineage>
</organism>
<keyword evidence="5" id="KW-1185">Reference proteome</keyword>
<dbReference type="PRINTS" id="PR01217">
    <property type="entry name" value="PRICHEXTENSN"/>
</dbReference>
<feature type="transmembrane region" description="Helical" evidence="2">
    <location>
        <begin position="226"/>
        <end position="247"/>
    </location>
</feature>
<feature type="compositionally biased region" description="Low complexity" evidence="1">
    <location>
        <begin position="157"/>
        <end position="166"/>
    </location>
</feature>
<evidence type="ECO:0008006" key="6">
    <source>
        <dbReference type="Google" id="ProtNLM"/>
    </source>
</evidence>
<gene>
    <name evidence="4" type="ORF">L1785_00945</name>
</gene>
<feature type="chain" id="PRO_5041206880" description="Gram-positive cocci surface proteins LPxTG domain-containing protein" evidence="3">
    <location>
        <begin position="27"/>
        <end position="252"/>
    </location>
</feature>